<dbReference type="InterPro" id="IPR026444">
    <property type="entry name" value="Secre_tail"/>
</dbReference>
<dbReference type="EMBL" id="DMZY01000212">
    <property type="protein sequence ID" value="HAV92956.1"/>
    <property type="molecule type" value="Genomic_DNA"/>
</dbReference>
<dbReference type="Proteomes" id="UP000264062">
    <property type="component" value="Unassembled WGS sequence"/>
</dbReference>
<proteinExistence type="predicted"/>
<dbReference type="AlphaFoldDB" id="A0A350HBP0"/>
<dbReference type="NCBIfam" id="TIGR04183">
    <property type="entry name" value="Por_Secre_tail"/>
    <property type="match status" value="1"/>
</dbReference>
<gene>
    <name evidence="1" type="ORF">DCW38_07250</name>
</gene>
<evidence type="ECO:0008006" key="3">
    <source>
        <dbReference type="Google" id="ProtNLM"/>
    </source>
</evidence>
<protein>
    <recommendedName>
        <fullName evidence="3">Secretion system C-terminal sorting domain-containing protein</fullName>
    </recommendedName>
</protein>
<comment type="caution">
    <text evidence="1">The sequence shown here is derived from an EMBL/GenBank/DDBJ whole genome shotgun (WGS) entry which is preliminary data.</text>
</comment>
<sequence length="306" mass="34205">TSIAIANKDSLFFDYNAKKTDKNEIWDTRYVAKVAQTQVVYIKNTDAASVKAINITNLAIQNNSAWVINKYPLTGSVPLNDSLAIKVVADNAGLTIGNIYRDTLLVYTDADFEKAVTLKIPLILSYLNTTGSFESNICAVIDNNDCEIRWNTNGIKNWSVSRSRKQSEINVIENISVNQATAVYKDYDLTDGNWYYRVGHSVNGEMLWSMPVSAMIIQLFDEISLENTLNNTIIPIKLSVSQKSNVKINIFDMSGRNVAVVTDKVYESGIYRISFVAVNSNLANGIYYIKAVIDGKIYTEKATLMR</sequence>
<organism evidence="1 2">
    <name type="scientific">candidate division WOR-3 bacterium</name>
    <dbReference type="NCBI Taxonomy" id="2052148"/>
    <lineage>
        <taxon>Bacteria</taxon>
        <taxon>Bacteria division WOR-3</taxon>
    </lineage>
</organism>
<name>A0A350HBP0_UNCW3</name>
<reference evidence="1 2" key="1">
    <citation type="journal article" date="2018" name="Nat. Biotechnol.">
        <title>A standardized bacterial taxonomy based on genome phylogeny substantially revises the tree of life.</title>
        <authorList>
            <person name="Parks D.H."/>
            <person name="Chuvochina M."/>
            <person name="Waite D.W."/>
            <person name="Rinke C."/>
            <person name="Skarshewski A."/>
            <person name="Chaumeil P.A."/>
            <person name="Hugenholtz P."/>
        </authorList>
    </citation>
    <scope>NUCLEOTIDE SEQUENCE [LARGE SCALE GENOMIC DNA]</scope>
    <source>
        <strain evidence="1">UBA9956</strain>
    </source>
</reference>
<evidence type="ECO:0000313" key="1">
    <source>
        <dbReference type="EMBL" id="HAV92956.1"/>
    </source>
</evidence>
<evidence type="ECO:0000313" key="2">
    <source>
        <dbReference type="Proteomes" id="UP000264062"/>
    </source>
</evidence>
<feature type="non-terminal residue" evidence="1">
    <location>
        <position position="1"/>
    </location>
</feature>
<accession>A0A350HBP0</accession>